<feature type="transmembrane region" description="Helical" evidence="4">
    <location>
        <begin position="369"/>
        <end position="389"/>
    </location>
</feature>
<keyword evidence="4" id="KW-0812">Transmembrane</keyword>
<feature type="transmembrane region" description="Helical" evidence="4">
    <location>
        <begin position="396"/>
        <end position="418"/>
    </location>
</feature>
<organism evidence="5 6">
    <name type="scientific">Hymenobacter wooponensis</name>
    <dbReference type="NCBI Taxonomy" id="1525360"/>
    <lineage>
        <taxon>Bacteria</taxon>
        <taxon>Pseudomonadati</taxon>
        <taxon>Bacteroidota</taxon>
        <taxon>Cytophagia</taxon>
        <taxon>Cytophagales</taxon>
        <taxon>Hymenobacteraceae</taxon>
        <taxon>Hymenobacter</taxon>
    </lineage>
</organism>
<name>A0A4Z0MMV6_9BACT</name>
<evidence type="ECO:0000313" key="5">
    <source>
        <dbReference type="EMBL" id="TGD80577.1"/>
    </source>
</evidence>
<dbReference type="Gene3D" id="3.90.550.10">
    <property type="entry name" value="Spore Coat Polysaccharide Biosynthesis Protein SpsA, Chain A"/>
    <property type="match status" value="1"/>
</dbReference>
<feature type="transmembrane region" description="Helical" evidence="4">
    <location>
        <begin position="33"/>
        <end position="58"/>
    </location>
</feature>
<gene>
    <name evidence="5" type="ORF">EU557_12170</name>
</gene>
<dbReference type="RefSeq" id="WP_135530722.1">
    <property type="nucleotide sequence ID" value="NZ_SRKZ01000003.1"/>
</dbReference>
<dbReference type="PANTHER" id="PTHR43630">
    <property type="entry name" value="POLY-BETA-1,6-N-ACETYL-D-GLUCOSAMINE SYNTHASE"/>
    <property type="match status" value="1"/>
</dbReference>
<evidence type="ECO:0000313" key="6">
    <source>
        <dbReference type="Proteomes" id="UP000298284"/>
    </source>
</evidence>
<accession>A0A4Z0MMV6</accession>
<dbReference type="SUPFAM" id="SSF53448">
    <property type="entry name" value="Nucleotide-diphospho-sugar transferases"/>
    <property type="match status" value="1"/>
</dbReference>
<proteinExistence type="inferred from homology"/>
<keyword evidence="3 5" id="KW-0808">Transferase</keyword>
<dbReference type="GO" id="GO:0016757">
    <property type="term" value="F:glycosyltransferase activity"/>
    <property type="evidence" value="ECO:0007669"/>
    <property type="project" value="UniProtKB-KW"/>
</dbReference>
<comment type="caution">
    <text evidence="5">The sequence shown here is derived from an EMBL/GenBank/DDBJ whole genome shotgun (WGS) entry which is preliminary data.</text>
</comment>
<dbReference type="InterPro" id="IPR029044">
    <property type="entry name" value="Nucleotide-diphossugar_trans"/>
</dbReference>
<sequence length="435" mass="49008">MKVSQNKVLGAILLIVLLSAINGVFKPLMVSSLYVMQALIVLYCLHIFIPLVIFILFYTNIRDMFYKPAAPAGPNTTEFLLLIPAHNEERLLPTLLSSIHAQNYPASLVTPVVIADNCQDTTATIARQAGVTCLERFTKPPSDKMQALMYASEKMAITSQARGRVVCVIDADCRLERNFLMELDNMFSRPEAAAAVQTYRYVNNTFASDVTVLDAAAEALRQWLLSGTRKLFGMDTFVYGLGFAVRDNIFGELMRLPEYSLAEDKDWKAYLVEREIKVDFCPAARLSYEVVDNSQAFQKQRSRWLAGHFETLKKHGFRLLGQGLLHGKFAQIDFACELLQPPRSILLFSILFFAIASFFFPQYSLLAGWTWWVLAVVFVLYGFIGLRLIRAKRHHYLLLLSGLNLMLNILKSVVAITFGKSSQTWAATRTAAKQA</sequence>
<dbReference type="Proteomes" id="UP000298284">
    <property type="component" value="Unassembled WGS sequence"/>
</dbReference>
<reference evidence="5 6" key="1">
    <citation type="submission" date="2019-04" db="EMBL/GenBank/DDBJ databases">
        <authorList>
            <person name="Feng G."/>
            <person name="Zhang J."/>
            <person name="Zhu H."/>
        </authorList>
    </citation>
    <scope>NUCLEOTIDE SEQUENCE [LARGE SCALE GENOMIC DNA]</scope>
    <source>
        <strain evidence="5 6">JCM 19491</strain>
    </source>
</reference>
<dbReference type="OrthoDB" id="1523666at2"/>
<keyword evidence="2" id="KW-0328">Glycosyltransferase</keyword>
<dbReference type="PANTHER" id="PTHR43630:SF1">
    <property type="entry name" value="POLY-BETA-1,6-N-ACETYL-D-GLUCOSAMINE SYNTHASE"/>
    <property type="match status" value="1"/>
</dbReference>
<dbReference type="AlphaFoldDB" id="A0A4Z0MMV6"/>
<dbReference type="EMBL" id="SRKZ01000003">
    <property type="protein sequence ID" value="TGD80577.1"/>
    <property type="molecule type" value="Genomic_DNA"/>
</dbReference>
<evidence type="ECO:0000256" key="3">
    <source>
        <dbReference type="ARBA" id="ARBA00022679"/>
    </source>
</evidence>
<feature type="transmembrane region" description="Helical" evidence="4">
    <location>
        <begin position="345"/>
        <end position="363"/>
    </location>
</feature>
<keyword evidence="4" id="KW-0472">Membrane</keyword>
<protein>
    <submittedName>
        <fullName evidence="5">Glycosyltransferase</fullName>
    </submittedName>
</protein>
<dbReference type="Pfam" id="PF13641">
    <property type="entry name" value="Glyco_tranf_2_3"/>
    <property type="match status" value="1"/>
</dbReference>
<keyword evidence="6" id="KW-1185">Reference proteome</keyword>
<dbReference type="CDD" id="cd06438">
    <property type="entry name" value="EpsO_like"/>
    <property type="match status" value="1"/>
</dbReference>
<evidence type="ECO:0000256" key="2">
    <source>
        <dbReference type="ARBA" id="ARBA00022676"/>
    </source>
</evidence>
<evidence type="ECO:0000256" key="4">
    <source>
        <dbReference type="SAM" id="Phobius"/>
    </source>
</evidence>
<comment type="similarity">
    <text evidence="1">Belongs to the glycosyltransferase 2 family.</text>
</comment>
<evidence type="ECO:0000256" key="1">
    <source>
        <dbReference type="ARBA" id="ARBA00006739"/>
    </source>
</evidence>
<keyword evidence="4" id="KW-1133">Transmembrane helix</keyword>